<reference evidence="1 2" key="1">
    <citation type="submission" date="2024-04" db="EMBL/GenBank/DDBJ databases">
        <title>Flavobacterium sp. DGU11 16S ribosomal RNA gene Genome sequencing and assembly.</title>
        <authorList>
            <person name="Park S."/>
        </authorList>
    </citation>
    <scope>NUCLEOTIDE SEQUENCE [LARGE SCALE GENOMIC DNA]</scope>
    <source>
        <strain evidence="1 2">DGU11</strain>
    </source>
</reference>
<proteinExistence type="predicted"/>
<comment type="caution">
    <text evidence="1">The sequence shown here is derived from an EMBL/GenBank/DDBJ whole genome shotgun (WGS) entry which is preliminary data.</text>
</comment>
<protein>
    <recommendedName>
        <fullName evidence="3">Immunity protein 26</fullName>
    </recommendedName>
</protein>
<name>A0ABU9I2D1_9FLAO</name>
<evidence type="ECO:0008006" key="3">
    <source>
        <dbReference type="Google" id="ProtNLM"/>
    </source>
</evidence>
<evidence type="ECO:0000313" key="2">
    <source>
        <dbReference type="Proteomes" id="UP001464555"/>
    </source>
</evidence>
<dbReference type="Proteomes" id="UP001464555">
    <property type="component" value="Unassembled WGS sequence"/>
</dbReference>
<evidence type="ECO:0000313" key="1">
    <source>
        <dbReference type="EMBL" id="MEL1246204.1"/>
    </source>
</evidence>
<keyword evidence="2" id="KW-1185">Reference proteome</keyword>
<accession>A0ABU9I2D1</accession>
<dbReference type="EMBL" id="JBBYHR010000012">
    <property type="protein sequence ID" value="MEL1246204.1"/>
    <property type="molecule type" value="Genomic_DNA"/>
</dbReference>
<gene>
    <name evidence="1" type="ORF">AAEO56_18160</name>
</gene>
<sequence length="176" mass="21170">MRFIGVECFADQYFFGRLIMNKDFIRKERNDTEVIRGITERGRDNFSIGIIDIDKNKKIPAGYIEVFTSDNTTIYKHQVNCQFLMLVGPRQFEHWIKKFLTDSDKKAEDFGYDDFNDFMEDSKSLKPEKSYRFKSVMDFVFENYEANDNHIHLMKKHLDYLIDKQYKFDKDEFLSI</sequence>
<dbReference type="RefSeq" id="WP_341698498.1">
    <property type="nucleotide sequence ID" value="NZ_JBBYHR010000012.1"/>
</dbReference>
<organism evidence="1 2">
    <name type="scientific">Flavobacterium arundinis</name>
    <dbReference type="NCBI Taxonomy" id="3139143"/>
    <lineage>
        <taxon>Bacteria</taxon>
        <taxon>Pseudomonadati</taxon>
        <taxon>Bacteroidota</taxon>
        <taxon>Flavobacteriia</taxon>
        <taxon>Flavobacteriales</taxon>
        <taxon>Flavobacteriaceae</taxon>
        <taxon>Flavobacterium</taxon>
    </lineage>
</organism>